<evidence type="ECO:0000313" key="6">
    <source>
        <dbReference type="WBParaSite" id="HDID_0000896401-mRNA-1"/>
    </source>
</evidence>
<feature type="compositionally biased region" description="Low complexity" evidence="1">
    <location>
        <begin position="148"/>
        <end position="158"/>
    </location>
</feature>
<keyword evidence="5" id="KW-1185">Reference proteome</keyword>
<evidence type="ECO:0000313" key="2">
    <source>
        <dbReference type="EMBL" id="VDL61280.1"/>
    </source>
</evidence>
<dbReference type="Gene3D" id="3.60.10.10">
    <property type="entry name" value="Endonuclease/exonuclease/phosphatase"/>
    <property type="match status" value="1"/>
</dbReference>
<dbReference type="InterPro" id="IPR036691">
    <property type="entry name" value="Endo/exonu/phosph_ase_sf"/>
</dbReference>
<proteinExistence type="predicted"/>
<evidence type="ECO:0000313" key="5">
    <source>
        <dbReference type="Proteomes" id="UP000321570"/>
    </source>
</evidence>
<organism evidence="6">
    <name type="scientific">Hymenolepis diminuta</name>
    <name type="common">Rat tapeworm</name>
    <dbReference type="NCBI Taxonomy" id="6216"/>
    <lineage>
        <taxon>Eukaryota</taxon>
        <taxon>Metazoa</taxon>
        <taxon>Spiralia</taxon>
        <taxon>Lophotrochozoa</taxon>
        <taxon>Platyhelminthes</taxon>
        <taxon>Cestoda</taxon>
        <taxon>Eucestoda</taxon>
        <taxon>Cyclophyllidea</taxon>
        <taxon>Hymenolepididae</taxon>
        <taxon>Hymenolepis</taxon>
    </lineage>
</organism>
<reference evidence="2 4" key="2">
    <citation type="submission" date="2018-11" db="EMBL/GenBank/DDBJ databases">
        <authorList>
            <consortium name="Pathogen Informatics"/>
        </authorList>
    </citation>
    <scope>NUCLEOTIDE SEQUENCE [LARGE SCALE GENOMIC DNA]</scope>
</reference>
<dbReference type="STRING" id="6216.A0A158QFJ7"/>
<dbReference type="GO" id="GO:0000175">
    <property type="term" value="F:3'-5'-RNA exonuclease activity"/>
    <property type="evidence" value="ECO:0007669"/>
    <property type="project" value="TreeGrafter"/>
</dbReference>
<evidence type="ECO:0000313" key="4">
    <source>
        <dbReference type="Proteomes" id="UP000274504"/>
    </source>
</evidence>
<evidence type="ECO:0000256" key="1">
    <source>
        <dbReference type="SAM" id="MobiDB-lite"/>
    </source>
</evidence>
<reference evidence="3 5" key="3">
    <citation type="submission" date="2019-07" db="EMBL/GenBank/DDBJ databases">
        <authorList>
            <person name="Jastrzebski P J."/>
            <person name="Paukszto L."/>
            <person name="Jastrzebski P J."/>
        </authorList>
    </citation>
    <scope>NUCLEOTIDE SEQUENCE [LARGE SCALE GENOMIC DNA]</scope>
    <source>
        <strain evidence="3 5">WMS-il1</strain>
    </source>
</reference>
<reference evidence="6" key="1">
    <citation type="submission" date="2016-04" db="UniProtKB">
        <authorList>
            <consortium name="WormBaseParasite"/>
        </authorList>
    </citation>
    <scope>IDENTIFICATION</scope>
</reference>
<dbReference type="EMBL" id="UYSG01011178">
    <property type="protein sequence ID" value="VDL61280.1"/>
    <property type="molecule type" value="Genomic_DNA"/>
</dbReference>
<feature type="compositionally biased region" description="Low complexity" evidence="1">
    <location>
        <begin position="7"/>
        <end position="19"/>
    </location>
</feature>
<feature type="region of interest" description="Disordered" evidence="1">
    <location>
        <begin position="380"/>
        <end position="408"/>
    </location>
</feature>
<feature type="compositionally biased region" description="Polar residues" evidence="1">
    <location>
        <begin position="99"/>
        <end position="119"/>
    </location>
</feature>
<feature type="compositionally biased region" description="Polar residues" evidence="1">
    <location>
        <begin position="159"/>
        <end position="170"/>
    </location>
</feature>
<evidence type="ECO:0000313" key="3">
    <source>
        <dbReference type="EMBL" id="VUZ53991.1"/>
    </source>
</evidence>
<feature type="compositionally biased region" description="Basic residues" evidence="1">
    <location>
        <begin position="212"/>
        <end position="221"/>
    </location>
</feature>
<dbReference type="EMBL" id="CABIJS010000588">
    <property type="protein sequence ID" value="VUZ53991.1"/>
    <property type="molecule type" value="Genomic_DNA"/>
</dbReference>
<dbReference type="InterPro" id="IPR050410">
    <property type="entry name" value="CCR4/nocturin_mRNA_transcr"/>
</dbReference>
<dbReference type="Proteomes" id="UP000321570">
    <property type="component" value="Unassembled WGS sequence"/>
</dbReference>
<feature type="compositionally biased region" description="Low complexity" evidence="1">
    <location>
        <begin position="238"/>
        <end position="250"/>
    </location>
</feature>
<dbReference type="OrthoDB" id="10253982at2759"/>
<sequence>MARASRGSKSSKTPKTPAKGKTDLSAEEHPVESRRRSLRSGAKAPSPTSSKTPDPAPAPKSPVATRSSGRRLSLSNKHQEDQKAASPQVEKGVKRRRTAASTSLSPELSPKATSSTSASVRKRRGVQMESPTILTSPPPIPATKRAKVASPVPAAVSSLVHSNTPKTRSTAGMRRRHRQKSPSESEANQSEQEEDKKSTPSQSSKGSSQQRRGVKRSRKASIKSPSPVVEAKKPVVLSKSKSIPSGSQSSKAKKEEMVMEVNLDSENGGKEDKKGKSPVKNEFVKLKKREPIKPSLTKKELEALQRKLLFSRLDHDDLSDLISISDLLSKWPEAELRNPVTDSSVLQVIPASHRLWISGETNPLIVNGDSHDGQVALATKQSTELEAPRAKRARRNTSPESNGGSECGELQKCKVSDVEVISEIEQHPRLLDTFCVASFTISPSKGDVDEDLESEFSQLLGEITAIIPDIFCIKQMPGSSAVTYLKSEIDSHGYQCSGCSSTDGAVQSFIFFNRDVFTEVSTHRRSVQSMARNLVEQSAYPQLWRDTLLKSLAPITGSGDISNPSQLLVSVLRHISTGSLLLFGCLADRLQNENGGIFHTSVLQDKSTITNITIPYVEGGSASSCTPTITVSIAGCHSPKSVSPADALGCEWCPRTLGSRPDLAAIDATGCMWALKDVWDEVQESVQSLVNGGFNGHSSIPTMRWVLCANLEASPTSPVYQILRDGYPSDESITRLRAMRNVHLKDNDFFDATTLLDRLWHAFQHTCTDVCSCYQSVMGIEPPFTRYTTATPSLGGSNKTTTTTTCVEPQKCLDYIFCSGSSLHPRQVLIPPCRATLGSIDPSKSSSAQGREVVFSLASKIGIVEINPESSLFVKPISVSS</sequence>
<protein>
    <submittedName>
        <fullName evidence="6">Bromo domain-containing protein</fullName>
    </submittedName>
</protein>
<accession>A0A158QFJ7</accession>
<dbReference type="AlphaFoldDB" id="A0A158QFJ7"/>
<feature type="compositionally biased region" description="Low complexity" evidence="1">
    <location>
        <begin position="199"/>
        <end position="210"/>
    </location>
</feature>
<feature type="region of interest" description="Disordered" evidence="1">
    <location>
        <begin position="1"/>
        <end position="256"/>
    </location>
</feature>
<name>A0A158QFJ7_HYMDI</name>
<feature type="compositionally biased region" description="Basic and acidic residues" evidence="1">
    <location>
        <begin position="20"/>
        <end position="35"/>
    </location>
</feature>
<dbReference type="PANTHER" id="PTHR12121">
    <property type="entry name" value="CARBON CATABOLITE REPRESSOR PROTEIN 4"/>
    <property type="match status" value="1"/>
</dbReference>
<dbReference type="PANTHER" id="PTHR12121:SF34">
    <property type="entry name" value="PROTEIN ANGEL"/>
    <property type="match status" value="1"/>
</dbReference>
<gene>
    <name evidence="2" type="ORF">HDID_LOCUS8962</name>
    <name evidence="3" type="ORF">WMSIL1_LOCUS12196</name>
</gene>
<dbReference type="WBParaSite" id="HDID_0000896401-mRNA-1">
    <property type="protein sequence ID" value="HDID_0000896401-mRNA-1"/>
    <property type="gene ID" value="HDID_0000896401"/>
</dbReference>
<dbReference type="Proteomes" id="UP000274504">
    <property type="component" value="Unassembled WGS sequence"/>
</dbReference>